<sequence length="105" mass="11732">MRKIRVILLALVISTLSVFPTTAKADRDDYSTVQVTGSLTPNESVIPEENEENNLEEKTTVIKKEKLPATGDKSTIITGLWGILSFVVLIVIVYHSKLRRFSDDL</sequence>
<evidence type="ECO:0000256" key="1">
    <source>
        <dbReference type="ARBA" id="ARBA00022512"/>
    </source>
</evidence>
<evidence type="ECO:0000313" key="9">
    <source>
        <dbReference type="Proteomes" id="UP001157396"/>
    </source>
</evidence>
<feature type="chain" id="PRO_5041337284" evidence="6">
    <location>
        <begin position="26"/>
        <end position="105"/>
    </location>
</feature>
<organism evidence="8 9">
    <name type="scientific">Lactococcus garvieae</name>
    <dbReference type="NCBI Taxonomy" id="1363"/>
    <lineage>
        <taxon>Bacteria</taxon>
        <taxon>Bacillati</taxon>
        <taxon>Bacillota</taxon>
        <taxon>Bacilli</taxon>
        <taxon>Lactobacillales</taxon>
        <taxon>Streptococcaceae</taxon>
        <taxon>Lactococcus</taxon>
    </lineage>
</organism>
<evidence type="ECO:0000256" key="2">
    <source>
        <dbReference type="ARBA" id="ARBA00022525"/>
    </source>
</evidence>
<evidence type="ECO:0000256" key="4">
    <source>
        <dbReference type="ARBA" id="ARBA00023088"/>
    </source>
</evidence>
<proteinExistence type="predicted"/>
<evidence type="ECO:0000313" key="8">
    <source>
        <dbReference type="EMBL" id="MDH7959417.1"/>
    </source>
</evidence>
<dbReference type="NCBIfam" id="TIGR01167">
    <property type="entry name" value="LPXTG_anchor"/>
    <property type="match status" value="1"/>
</dbReference>
<keyword evidence="5" id="KW-0472">Membrane</keyword>
<dbReference type="RefSeq" id="WP_265149434.1">
    <property type="nucleotide sequence ID" value="NZ_AP026069.1"/>
</dbReference>
<dbReference type="EMBL" id="JARYTV010000002">
    <property type="protein sequence ID" value="MDH7959417.1"/>
    <property type="molecule type" value="Genomic_DNA"/>
</dbReference>
<accession>A0AA43PD74</accession>
<keyword evidence="5" id="KW-1133">Transmembrane helix</keyword>
<evidence type="ECO:0000259" key="7">
    <source>
        <dbReference type="Pfam" id="PF00746"/>
    </source>
</evidence>
<feature type="signal peptide" evidence="6">
    <location>
        <begin position="1"/>
        <end position="25"/>
    </location>
</feature>
<evidence type="ECO:0000256" key="3">
    <source>
        <dbReference type="ARBA" id="ARBA00022729"/>
    </source>
</evidence>
<feature type="domain" description="Gram-positive cocci surface proteins LPxTG" evidence="7">
    <location>
        <begin position="63"/>
        <end position="96"/>
    </location>
</feature>
<comment type="caution">
    <text evidence="8">The sequence shown here is derived from an EMBL/GenBank/DDBJ whole genome shotgun (WGS) entry which is preliminary data.</text>
</comment>
<keyword evidence="3 6" id="KW-0732">Signal</keyword>
<gene>
    <name evidence="8" type="ORF">QHR29_02905</name>
</gene>
<reference evidence="8" key="1">
    <citation type="submission" date="2023-04" db="EMBL/GenBank/DDBJ databases">
        <title>Genomic analysis of Lactococcus garvieae isolates.</title>
        <authorList>
            <person name="Zhanghang C."/>
        </authorList>
    </citation>
    <scope>NUCLEOTIDE SEQUENCE</scope>
    <source>
        <strain evidence="8">ZB-1</strain>
    </source>
</reference>
<dbReference type="InterPro" id="IPR019931">
    <property type="entry name" value="LPXTG_anchor"/>
</dbReference>
<keyword evidence="2" id="KW-0964">Secreted</keyword>
<evidence type="ECO:0000256" key="5">
    <source>
        <dbReference type="SAM" id="Phobius"/>
    </source>
</evidence>
<keyword evidence="1" id="KW-0134">Cell wall</keyword>
<name>A0AA43PD74_9LACT</name>
<dbReference type="Proteomes" id="UP001157396">
    <property type="component" value="Unassembled WGS sequence"/>
</dbReference>
<feature type="transmembrane region" description="Helical" evidence="5">
    <location>
        <begin position="76"/>
        <end position="94"/>
    </location>
</feature>
<keyword evidence="4" id="KW-0572">Peptidoglycan-anchor</keyword>
<keyword evidence="5" id="KW-0812">Transmembrane</keyword>
<dbReference type="AlphaFoldDB" id="A0AA43PD74"/>
<dbReference type="Pfam" id="PF00746">
    <property type="entry name" value="Gram_pos_anchor"/>
    <property type="match status" value="1"/>
</dbReference>
<protein>
    <submittedName>
        <fullName evidence="8">LPXTG cell wall anchor domain-containing protein</fullName>
    </submittedName>
</protein>
<evidence type="ECO:0000256" key="6">
    <source>
        <dbReference type="SAM" id="SignalP"/>
    </source>
</evidence>